<feature type="compositionally biased region" description="Polar residues" evidence="1">
    <location>
        <begin position="14"/>
        <end position="26"/>
    </location>
</feature>
<evidence type="ECO:0000259" key="2">
    <source>
        <dbReference type="Pfam" id="PF13902"/>
    </source>
</evidence>
<protein>
    <submittedName>
        <fullName evidence="3">R3H-associated N-terminal domain-containing protein</fullName>
    </submittedName>
</protein>
<evidence type="ECO:0000313" key="3">
    <source>
        <dbReference type="EMBL" id="KAK3352654.1"/>
    </source>
</evidence>
<dbReference type="Pfam" id="PF13902">
    <property type="entry name" value="R3H-assoc"/>
    <property type="match status" value="1"/>
</dbReference>
<sequence length="385" mass="41815">MAIETAPITPPSEDGSTLPITTSSPTAYPHLHHQHSISNASTATVDIESWTVAALESLSIDPIARGTGNILSIPLDSDHGHSTATPAPQMKLRGIGGGGAGITPPRRPPSARDSMKRRDELRKGNEGSRQRRRWENDHLLHVPNVQPPLPADWQVHPTHPVLPTVPYQLAKYWDAGLRERVEERKTAFATQRRMRAFVATGGTNAAAGGGAPLSAVPAAAVPVPDVGRVPRDLRATAKRTPAVKSWLRVLEEPVRQFLVDRGLVAEKGAAAEVESSTDSEDDEVVFVGRNGTMLEGKAWKKARRVGGEKTAAEAGMVLDMLGDDETGAFKRWLTHSISDYYGLDSKSVTMGNPARRVIYVGTKQLNQRHKLTVLPILPPPLWEMF</sequence>
<reference evidence="3" key="1">
    <citation type="journal article" date="2023" name="Mol. Phylogenet. Evol.">
        <title>Genome-scale phylogeny and comparative genomics of the fungal order Sordariales.</title>
        <authorList>
            <person name="Hensen N."/>
            <person name="Bonometti L."/>
            <person name="Westerberg I."/>
            <person name="Brannstrom I.O."/>
            <person name="Guillou S."/>
            <person name="Cros-Aarteil S."/>
            <person name="Calhoun S."/>
            <person name="Haridas S."/>
            <person name="Kuo A."/>
            <person name="Mondo S."/>
            <person name="Pangilinan J."/>
            <person name="Riley R."/>
            <person name="LaButti K."/>
            <person name="Andreopoulos B."/>
            <person name="Lipzen A."/>
            <person name="Chen C."/>
            <person name="Yan M."/>
            <person name="Daum C."/>
            <person name="Ng V."/>
            <person name="Clum A."/>
            <person name="Steindorff A."/>
            <person name="Ohm R.A."/>
            <person name="Martin F."/>
            <person name="Silar P."/>
            <person name="Natvig D.O."/>
            <person name="Lalanne C."/>
            <person name="Gautier V."/>
            <person name="Ament-Velasquez S.L."/>
            <person name="Kruys A."/>
            <person name="Hutchinson M.I."/>
            <person name="Powell A.J."/>
            <person name="Barry K."/>
            <person name="Miller A.N."/>
            <person name="Grigoriev I.V."/>
            <person name="Debuchy R."/>
            <person name="Gladieux P."/>
            <person name="Hiltunen Thoren M."/>
            <person name="Johannesson H."/>
        </authorList>
    </citation>
    <scope>NUCLEOTIDE SEQUENCE</scope>
    <source>
        <strain evidence="3">CBS 955.72</strain>
    </source>
</reference>
<feature type="region of interest" description="Disordered" evidence="1">
    <location>
        <begin position="1"/>
        <end position="28"/>
    </location>
</feature>
<dbReference type="InterPro" id="IPR025952">
    <property type="entry name" value="R3H-assoc_dom"/>
</dbReference>
<proteinExistence type="predicted"/>
<accession>A0AAJ0HHR5</accession>
<dbReference type="Proteomes" id="UP001275084">
    <property type="component" value="Unassembled WGS sequence"/>
</dbReference>
<dbReference type="EMBL" id="JAUIQD010000004">
    <property type="protein sequence ID" value="KAK3352654.1"/>
    <property type="molecule type" value="Genomic_DNA"/>
</dbReference>
<keyword evidence="4" id="KW-1185">Reference proteome</keyword>
<dbReference type="GO" id="GO:0003676">
    <property type="term" value="F:nucleic acid binding"/>
    <property type="evidence" value="ECO:0007669"/>
    <property type="project" value="InterPro"/>
</dbReference>
<name>A0AAJ0HHR5_9PEZI</name>
<gene>
    <name evidence="3" type="ORF">B0T25DRAFT_542458</name>
</gene>
<evidence type="ECO:0000256" key="1">
    <source>
        <dbReference type="SAM" id="MobiDB-lite"/>
    </source>
</evidence>
<reference evidence="3" key="2">
    <citation type="submission" date="2023-06" db="EMBL/GenBank/DDBJ databases">
        <authorList>
            <consortium name="Lawrence Berkeley National Laboratory"/>
            <person name="Haridas S."/>
            <person name="Hensen N."/>
            <person name="Bonometti L."/>
            <person name="Westerberg I."/>
            <person name="Brannstrom I.O."/>
            <person name="Guillou S."/>
            <person name="Cros-Aarteil S."/>
            <person name="Calhoun S."/>
            <person name="Kuo A."/>
            <person name="Mondo S."/>
            <person name="Pangilinan J."/>
            <person name="Riley R."/>
            <person name="Labutti K."/>
            <person name="Andreopoulos B."/>
            <person name="Lipzen A."/>
            <person name="Chen C."/>
            <person name="Yanf M."/>
            <person name="Daum C."/>
            <person name="Ng V."/>
            <person name="Clum A."/>
            <person name="Steindorff A."/>
            <person name="Ohm R."/>
            <person name="Martin F."/>
            <person name="Silar P."/>
            <person name="Natvig D."/>
            <person name="Lalanne C."/>
            <person name="Gautier V."/>
            <person name="Ament-Velasquez S.L."/>
            <person name="Kruys A."/>
            <person name="Hutchinson M.I."/>
            <person name="Powell A.J."/>
            <person name="Barry K."/>
            <person name="Miller A.N."/>
            <person name="Grigoriev I.V."/>
            <person name="Debuchy R."/>
            <person name="Gladieux P."/>
            <person name="Thoren M.H."/>
            <person name="Johannesson H."/>
        </authorList>
    </citation>
    <scope>NUCLEOTIDE SEQUENCE</scope>
    <source>
        <strain evidence="3">CBS 955.72</strain>
    </source>
</reference>
<feature type="region of interest" description="Disordered" evidence="1">
    <location>
        <begin position="75"/>
        <end position="134"/>
    </location>
</feature>
<dbReference type="InterPro" id="IPR036867">
    <property type="entry name" value="R3H_dom_sf"/>
</dbReference>
<organism evidence="3 4">
    <name type="scientific">Lasiosphaeria hispida</name>
    <dbReference type="NCBI Taxonomy" id="260671"/>
    <lineage>
        <taxon>Eukaryota</taxon>
        <taxon>Fungi</taxon>
        <taxon>Dikarya</taxon>
        <taxon>Ascomycota</taxon>
        <taxon>Pezizomycotina</taxon>
        <taxon>Sordariomycetes</taxon>
        <taxon>Sordariomycetidae</taxon>
        <taxon>Sordariales</taxon>
        <taxon>Lasiosphaeriaceae</taxon>
        <taxon>Lasiosphaeria</taxon>
    </lineage>
</organism>
<dbReference type="SUPFAM" id="SSF82708">
    <property type="entry name" value="R3H domain"/>
    <property type="match status" value="1"/>
</dbReference>
<evidence type="ECO:0000313" key="4">
    <source>
        <dbReference type="Proteomes" id="UP001275084"/>
    </source>
</evidence>
<comment type="caution">
    <text evidence="3">The sequence shown here is derived from an EMBL/GenBank/DDBJ whole genome shotgun (WGS) entry which is preliminary data.</text>
</comment>
<dbReference type="AlphaFoldDB" id="A0AAJ0HHR5"/>
<feature type="compositionally biased region" description="Basic and acidic residues" evidence="1">
    <location>
        <begin position="113"/>
        <end position="134"/>
    </location>
</feature>
<feature type="domain" description="R3H-associated N-terminal" evidence="2">
    <location>
        <begin position="108"/>
        <end position="239"/>
    </location>
</feature>